<feature type="transmembrane region" description="Helical" evidence="1">
    <location>
        <begin position="6"/>
        <end position="27"/>
    </location>
</feature>
<keyword evidence="1" id="KW-1133">Transmembrane helix</keyword>
<gene>
    <name evidence="2" type="ORF">NBO_13g0035</name>
</gene>
<keyword evidence="3" id="KW-1185">Reference proteome</keyword>
<keyword evidence="1" id="KW-0472">Membrane</keyword>
<proteinExistence type="predicted"/>
<name>R0MPS1_NOSB1</name>
<keyword evidence="1" id="KW-0812">Transmembrane</keyword>
<dbReference type="VEuPathDB" id="MicrosporidiaDB:NBO_13g0035"/>
<evidence type="ECO:0000256" key="1">
    <source>
        <dbReference type="SAM" id="Phobius"/>
    </source>
</evidence>
<dbReference type="AlphaFoldDB" id="R0MPS1"/>
<organism evidence="2 3">
    <name type="scientific">Nosema bombycis (strain CQ1 / CVCC 102059)</name>
    <name type="common">Microsporidian parasite</name>
    <name type="synonym">Pebrine of silkworm</name>
    <dbReference type="NCBI Taxonomy" id="578461"/>
    <lineage>
        <taxon>Eukaryota</taxon>
        <taxon>Fungi</taxon>
        <taxon>Fungi incertae sedis</taxon>
        <taxon>Microsporidia</taxon>
        <taxon>Nosematidae</taxon>
        <taxon>Nosema</taxon>
    </lineage>
</organism>
<evidence type="ECO:0000313" key="2">
    <source>
        <dbReference type="EMBL" id="EOB14858.1"/>
    </source>
</evidence>
<dbReference type="HOGENOM" id="CLU_912454_0_0_1"/>
<reference evidence="2 3" key="1">
    <citation type="journal article" date="2013" name="BMC Genomics">
        <title>Comparative genomics of parasitic silkworm microsporidia reveal an association between genome expansion and host adaptation.</title>
        <authorList>
            <person name="Pan G."/>
            <person name="Xu J."/>
            <person name="Li T."/>
            <person name="Xia Q."/>
            <person name="Liu S.L."/>
            <person name="Zhang G."/>
            <person name="Li S."/>
            <person name="Li C."/>
            <person name="Liu H."/>
            <person name="Yang L."/>
            <person name="Liu T."/>
            <person name="Zhang X."/>
            <person name="Wu Z."/>
            <person name="Fan W."/>
            <person name="Dang X."/>
            <person name="Xiang H."/>
            <person name="Tao M."/>
            <person name="Li Y."/>
            <person name="Hu J."/>
            <person name="Li Z."/>
            <person name="Lin L."/>
            <person name="Luo J."/>
            <person name="Geng L."/>
            <person name="Wang L."/>
            <person name="Long M."/>
            <person name="Wan Y."/>
            <person name="He N."/>
            <person name="Zhang Z."/>
            <person name="Lu C."/>
            <person name="Keeling P.J."/>
            <person name="Wang J."/>
            <person name="Xiang Z."/>
            <person name="Zhou Z."/>
        </authorList>
    </citation>
    <scope>NUCLEOTIDE SEQUENCE [LARGE SCALE GENOMIC DNA]</scope>
    <source>
        <strain evidence="3">CQ1 / CVCC 102059</strain>
    </source>
</reference>
<accession>R0MPS1</accession>
<evidence type="ECO:0000313" key="3">
    <source>
        <dbReference type="Proteomes" id="UP000016927"/>
    </source>
</evidence>
<dbReference type="EMBL" id="KB908921">
    <property type="protein sequence ID" value="EOB14858.1"/>
    <property type="molecule type" value="Genomic_DNA"/>
</dbReference>
<sequence length="305" mass="36337">MYLWFYVLHSFLIISFPFNFLFFIFFYHPIEMESYVDEIIQEWYTKLRELEEINQNIKAEGLVLKDLRIRFMFIKKYFEDKTLSKKQKNFLNVKSSSLTALNVMKEKEMMKIKKAYKEIIELENIEDPFKPKEEKKIKMTGVQRAGVNLEEKLRVIRRPREKKDDNKVKVVNKKRDDEKVVNEKSIEEKGVSVKSDKKVFVKEKAVEEKGFNKELGNVKSDKETVLNDKVDNEMLVKEKVDDEKLVNIKRDDRKGTVRRSLKRQLLKGRSTKIKATKRRSIKRRSLKSPLGQLMKLSQLNNQSMI</sequence>
<protein>
    <submittedName>
        <fullName evidence="2">Uncharacterized protein</fullName>
    </submittedName>
</protein>
<dbReference type="Proteomes" id="UP000016927">
    <property type="component" value="Unassembled WGS sequence"/>
</dbReference>